<keyword evidence="3" id="KW-0812">Transmembrane</keyword>
<gene>
    <name evidence="5" type="ORF">S01H1_68945</name>
</gene>
<sequence length="62" mass="7230">MPKFQEREEDLENELNRGALWAITYGDMMSYLMIFFLLMFVTSASKDIMAQFSAHAVEEQFG</sequence>
<protein>
    <recommendedName>
        <fullName evidence="4">Motility protein B-like N-terminal domain-containing protein</fullName>
    </recommendedName>
</protein>
<evidence type="ECO:0000259" key="4">
    <source>
        <dbReference type="Pfam" id="PF13677"/>
    </source>
</evidence>
<keyword evidence="3" id="KW-1133">Transmembrane helix</keyword>
<comment type="subcellular location">
    <subcellularLocation>
        <location evidence="1">Membrane</location>
    </subcellularLocation>
</comment>
<dbReference type="InterPro" id="IPR025713">
    <property type="entry name" value="MotB-like_N_dom"/>
</dbReference>
<dbReference type="EMBL" id="BARS01045742">
    <property type="protein sequence ID" value="GAG36061.1"/>
    <property type="molecule type" value="Genomic_DNA"/>
</dbReference>
<keyword evidence="2 3" id="KW-0472">Membrane</keyword>
<reference evidence="5" key="1">
    <citation type="journal article" date="2014" name="Front. Microbiol.">
        <title>High frequency of phylogenetically diverse reductive dehalogenase-homologous genes in deep subseafloor sedimentary metagenomes.</title>
        <authorList>
            <person name="Kawai M."/>
            <person name="Futagami T."/>
            <person name="Toyoda A."/>
            <person name="Takaki Y."/>
            <person name="Nishi S."/>
            <person name="Hori S."/>
            <person name="Arai W."/>
            <person name="Tsubouchi T."/>
            <person name="Morono Y."/>
            <person name="Uchiyama I."/>
            <person name="Ito T."/>
            <person name="Fujiyama A."/>
            <person name="Inagaki F."/>
            <person name="Takami H."/>
        </authorList>
    </citation>
    <scope>NUCLEOTIDE SEQUENCE</scope>
    <source>
        <strain evidence="5">Expedition CK06-06</strain>
    </source>
</reference>
<feature type="transmembrane region" description="Helical" evidence="3">
    <location>
        <begin position="20"/>
        <end position="41"/>
    </location>
</feature>
<evidence type="ECO:0000256" key="1">
    <source>
        <dbReference type="ARBA" id="ARBA00004370"/>
    </source>
</evidence>
<organism evidence="5">
    <name type="scientific">marine sediment metagenome</name>
    <dbReference type="NCBI Taxonomy" id="412755"/>
    <lineage>
        <taxon>unclassified sequences</taxon>
        <taxon>metagenomes</taxon>
        <taxon>ecological metagenomes</taxon>
    </lineage>
</organism>
<evidence type="ECO:0000256" key="3">
    <source>
        <dbReference type="SAM" id="Phobius"/>
    </source>
</evidence>
<dbReference type="Pfam" id="PF13677">
    <property type="entry name" value="MotB_plug"/>
    <property type="match status" value="1"/>
</dbReference>
<evidence type="ECO:0000256" key="2">
    <source>
        <dbReference type="ARBA" id="ARBA00023136"/>
    </source>
</evidence>
<accession>X0YGX7</accession>
<feature type="domain" description="Motility protein B-like N-terminal" evidence="4">
    <location>
        <begin position="8"/>
        <end position="47"/>
    </location>
</feature>
<dbReference type="AlphaFoldDB" id="X0YGX7"/>
<evidence type="ECO:0000313" key="5">
    <source>
        <dbReference type="EMBL" id="GAG36061.1"/>
    </source>
</evidence>
<feature type="non-terminal residue" evidence="5">
    <location>
        <position position="62"/>
    </location>
</feature>
<name>X0YGX7_9ZZZZ</name>
<dbReference type="GO" id="GO:0016020">
    <property type="term" value="C:membrane"/>
    <property type="evidence" value="ECO:0007669"/>
    <property type="project" value="UniProtKB-SubCell"/>
</dbReference>
<comment type="caution">
    <text evidence="5">The sequence shown here is derived from an EMBL/GenBank/DDBJ whole genome shotgun (WGS) entry which is preliminary data.</text>
</comment>
<proteinExistence type="predicted"/>